<dbReference type="EMBL" id="HACM01011386">
    <property type="protein sequence ID" value="CRZ11828.1"/>
    <property type="molecule type" value="Transcribed_RNA"/>
</dbReference>
<feature type="compositionally biased region" description="Acidic residues" evidence="1">
    <location>
        <begin position="479"/>
        <end position="489"/>
    </location>
</feature>
<evidence type="ECO:0000256" key="1">
    <source>
        <dbReference type="SAM" id="MobiDB-lite"/>
    </source>
</evidence>
<dbReference type="AlphaFoldDB" id="A0A0H5RCX7"/>
<reference evidence="2" key="1">
    <citation type="submission" date="2015-04" db="EMBL/GenBank/DDBJ databases">
        <title>The genome sequence of the plant pathogenic Rhizarian Plasmodiophora brassicae reveals insights in its biotrophic life cycle and the origin of chitin synthesis.</title>
        <authorList>
            <person name="Schwelm A."/>
            <person name="Fogelqvist J."/>
            <person name="Knaust A."/>
            <person name="Julke S."/>
            <person name="Lilja T."/>
            <person name="Dhandapani V."/>
            <person name="Bonilla-Rosso G."/>
            <person name="Karlsson M."/>
            <person name="Shevchenko A."/>
            <person name="Choi S.R."/>
            <person name="Kim H.G."/>
            <person name="Park J.Y."/>
            <person name="Lim Y.P."/>
            <person name="Ludwig-Muller J."/>
            <person name="Dixelius C."/>
        </authorList>
    </citation>
    <scope>NUCLEOTIDE SEQUENCE</scope>
    <source>
        <tissue evidence="2">Potato root galls</tissue>
    </source>
</reference>
<organism evidence="2">
    <name type="scientific">Spongospora subterranea</name>
    <dbReference type="NCBI Taxonomy" id="70186"/>
    <lineage>
        <taxon>Eukaryota</taxon>
        <taxon>Sar</taxon>
        <taxon>Rhizaria</taxon>
        <taxon>Endomyxa</taxon>
        <taxon>Phytomyxea</taxon>
        <taxon>Plasmodiophorida</taxon>
        <taxon>Plasmodiophoridae</taxon>
        <taxon>Spongospora</taxon>
    </lineage>
</organism>
<protein>
    <submittedName>
        <fullName evidence="2">Uncharacterized protein</fullName>
    </submittedName>
</protein>
<feature type="region of interest" description="Disordered" evidence="1">
    <location>
        <begin position="475"/>
        <end position="522"/>
    </location>
</feature>
<proteinExistence type="predicted"/>
<name>A0A0H5RCX7_9EUKA</name>
<accession>A0A0H5RCX7</accession>
<evidence type="ECO:0000313" key="2">
    <source>
        <dbReference type="EMBL" id="CRZ11828.1"/>
    </source>
</evidence>
<sequence>MCAINEFDYVPGVDVYWSGHVNAANSNPLDDQCPLAAPSTSQTHFGFLKVCPFPFTAELQFDDVPECTTFSLASSIYEDTFELFIADLQQLVDDNRSEQIVNFRQSRRAIRCLSNAQAYIEVEMGKILGKGILRGKIMVKSQADNEPDSLISPGFQVYLMGTTLVRTKGFTCSCLYPTGDILMDRIVSSKSTQPLDLNSPVIHSIANAIPDHRLSAFLSKLSEYHQHREKDATRKNRCLDNAFYAEVFTNCSVDFVQLCRLLKDKYTNICDQIFADKVDVELIETRIVTTFLDRCTKPELYWFRFWMDYSKHHLDMVPSSVSINPKDFSSILYQHWTIKKLEDLVNLGFQQYVLSVSPFQEFWVELSSLRSSIYYKSPNHLKESMSAVRMEIVRCGYSPDQASSICSMPKSLSKSSSSNTSINVNAVDVAAKKTETIGDEDNDSEIDVDLLDDIATGIQSGYGLKDDRFIEENTMKGSEEEDDEQEDEGIAAYNRSKRRPSNPIRRENNSDESDADEQHMKFTLGKVKSAVDVVTRMRSSTMKDSSTDINPSQNHLQNEALTTVFEEGKVKSEFIDEDDDKLDVSIDSQDSTSSDSLYENEIEDIITPAQINIPYKNSEGNSQGLLRVPYRRISTKSMTISGSPIARVHHLELRRQQRRSFLDRVWGSLPECGPGRRK</sequence>